<reference evidence="5" key="1">
    <citation type="journal article" date="2014" name="Int. J. Syst. Evol. Microbiol.">
        <title>Complete genome sequence of Corynebacterium casei LMG S-19264T (=DSM 44701T), isolated from a smear-ripened cheese.</title>
        <authorList>
            <consortium name="US DOE Joint Genome Institute (JGI-PGF)"/>
            <person name="Walter F."/>
            <person name="Albersmeier A."/>
            <person name="Kalinowski J."/>
            <person name="Ruckert C."/>
        </authorList>
    </citation>
    <scope>NUCLEOTIDE SEQUENCE</scope>
    <source>
        <strain evidence="5">CGMCC 1.15320</strain>
    </source>
</reference>
<dbReference type="SUPFAM" id="SSF52540">
    <property type="entry name" value="P-loop containing nucleoside triphosphate hydrolases"/>
    <property type="match status" value="1"/>
</dbReference>
<dbReference type="InterPro" id="IPR003593">
    <property type="entry name" value="AAA+_ATPase"/>
</dbReference>
<dbReference type="Pfam" id="PF00005">
    <property type="entry name" value="ABC_tran"/>
    <property type="match status" value="1"/>
</dbReference>
<dbReference type="CDD" id="cd03230">
    <property type="entry name" value="ABC_DR_subfamily_A"/>
    <property type="match status" value="1"/>
</dbReference>
<comment type="similarity">
    <text evidence="1">Belongs to the ABC transporter superfamily.</text>
</comment>
<dbReference type="EMBL" id="BMIF01000006">
    <property type="protein sequence ID" value="GGA68203.1"/>
    <property type="molecule type" value="Genomic_DNA"/>
</dbReference>
<dbReference type="Proteomes" id="UP000636264">
    <property type="component" value="Unassembled WGS sequence"/>
</dbReference>
<accession>A0A916RVD8</accession>
<keyword evidence="3 5" id="KW-0067">ATP-binding</keyword>
<organism evidence="5 6">
    <name type="scientific">Nitratireductor aestuarii</name>
    <dbReference type="NCBI Taxonomy" id="1735103"/>
    <lineage>
        <taxon>Bacteria</taxon>
        <taxon>Pseudomonadati</taxon>
        <taxon>Pseudomonadota</taxon>
        <taxon>Alphaproteobacteria</taxon>
        <taxon>Hyphomicrobiales</taxon>
        <taxon>Phyllobacteriaceae</taxon>
        <taxon>Nitratireductor</taxon>
    </lineage>
</organism>
<reference evidence="5" key="2">
    <citation type="submission" date="2020-09" db="EMBL/GenBank/DDBJ databases">
        <authorList>
            <person name="Sun Q."/>
            <person name="Zhou Y."/>
        </authorList>
    </citation>
    <scope>NUCLEOTIDE SEQUENCE</scope>
    <source>
        <strain evidence="5">CGMCC 1.15320</strain>
    </source>
</reference>
<evidence type="ECO:0000256" key="3">
    <source>
        <dbReference type="ARBA" id="ARBA00022840"/>
    </source>
</evidence>
<dbReference type="Gene3D" id="3.40.50.300">
    <property type="entry name" value="P-loop containing nucleotide triphosphate hydrolases"/>
    <property type="match status" value="1"/>
</dbReference>
<evidence type="ECO:0000259" key="4">
    <source>
        <dbReference type="PROSITE" id="PS50893"/>
    </source>
</evidence>
<feature type="domain" description="ABC transporter" evidence="4">
    <location>
        <begin position="8"/>
        <end position="234"/>
    </location>
</feature>
<protein>
    <submittedName>
        <fullName evidence="5">Multidrug ABC transporter ATP-binding protein</fullName>
    </submittedName>
</protein>
<name>A0A916RVD8_9HYPH</name>
<comment type="caution">
    <text evidence="5">The sequence shown here is derived from an EMBL/GenBank/DDBJ whole genome shotgun (WGS) entry which is preliminary data.</text>
</comment>
<dbReference type="RefSeq" id="WP_188721158.1">
    <property type="nucleotide sequence ID" value="NZ_BMIF01000006.1"/>
</dbReference>
<proteinExistence type="inferred from homology"/>
<dbReference type="InterPro" id="IPR027417">
    <property type="entry name" value="P-loop_NTPase"/>
</dbReference>
<dbReference type="PROSITE" id="PS50893">
    <property type="entry name" value="ABC_TRANSPORTER_2"/>
    <property type="match status" value="1"/>
</dbReference>
<evidence type="ECO:0000256" key="1">
    <source>
        <dbReference type="ARBA" id="ARBA00005417"/>
    </source>
</evidence>
<keyword evidence="6" id="KW-1185">Reference proteome</keyword>
<evidence type="ECO:0000256" key="2">
    <source>
        <dbReference type="ARBA" id="ARBA00022741"/>
    </source>
</evidence>
<dbReference type="PROSITE" id="PS00211">
    <property type="entry name" value="ABC_TRANSPORTER_1"/>
    <property type="match status" value="1"/>
</dbReference>
<evidence type="ECO:0000313" key="5">
    <source>
        <dbReference type="EMBL" id="GGA68203.1"/>
    </source>
</evidence>
<dbReference type="GO" id="GO:0016887">
    <property type="term" value="F:ATP hydrolysis activity"/>
    <property type="evidence" value="ECO:0007669"/>
    <property type="project" value="InterPro"/>
</dbReference>
<dbReference type="PANTHER" id="PTHR43038">
    <property type="entry name" value="ATP-BINDING CASSETTE, SUB-FAMILY H, MEMBER 1"/>
    <property type="match status" value="1"/>
</dbReference>
<sequence length="312" mass="34203">MDNRSRPLSVEGLTVSYGQREVLSGLSVELDEGDIFGLMGPNGAGKTTLIRAICGRVEPRSGSLRVGGDTGKARLRHIGLAPQEIALYPYLTVRENLEVFGRLSGLSRQIVHKRLPWASNATRVADRLDERVGLLSSGWKRRVNIAAAILHSPKLLILDEPTVGVDIEVRSHLNDVILELSGSGMAVLLATHDLDQAETLCNRVGFLRSGRLAVQGAPTDLVREAFGGRKEIIIELRRPAGPQDLMLLKRIGFTPDPASRTWTLLRGDADHQVNHLGAALRKAGIDLREIRLREPGLDSLFRRVLHQGETTL</sequence>
<evidence type="ECO:0000313" key="6">
    <source>
        <dbReference type="Proteomes" id="UP000636264"/>
    </source>
</evidence>
<dbReference type="AlphaFoldDB" id="A0A916RVD8"/>
<dbReference type="GO" id="GO:0005524">
    <property type="term" value="F:ATP binding"/>
    <property type="evidence" value="ECO:0007669"/>
    <property type="project" value="UniProtKB-KW"/>
</dbReference>
<gene>
    <name evidence="5" type="ORF">GCM10011385_22530</name>
</gene>
<dbReference type="PANTHER" id="PTHR43038:SF3">
    <property type="entry name" value="ABC TRANSPORTER G FAMILY MEMBER 20 ISOFORM X1"/>
    <property type="match status" value="1"/>
</dbReference>
<keyword evidence="2" id="KW-0547">Nucleotide-binding</keyword>
<dbReference type="InterPro" id="IPR017871">
    <property type="entry name" value="ABC_transporter-like_CS"/>
</dbReference>
<dbReference type="SMART" id="SM00382">
    <property type="entry name" value="AAA"/>
    <property type="match status" value="1"/>
</dbReference>
<dbReference type="InterPro" id="IPR003439">
    <property type="entry name" value="ABC_transporter-like_ATP-bd"/>
</dbReference>